<evidence type="ECO:0000313" key="1">
    <source>
        <dbReference type="EMBL" id="MQX53467.1"/>
    </source>
</evidence>
<organism evidence="1 2">
    <name type="scientific">Alcanivorax sediminis</name>
    <dbReference type="NCBI Taxonomy" id="2663008"/>
    <lineage>
        <taxon>Bacteria</taxon>
        <taxon>Pseudomonadati</taxon>
        <taxon>Pseudomonadota</taxon>
        <taxon>Gammaproteobacteria</taxon>
        <taxon>Oceanospirillales</taxon>
        <taxon>Alcanivoracaceae</taxon>
        <taxon>Alcanivorax</taxon>
    </lineage>
</organism>
<sequence length="277" mass="31382">MHKNLVQSRFLFEKAQILWEPYRDISNGLVVSLLQDAAELAMWAIVNKKSVQVKDKDGFVSILDKVGSEVGDLYGKAQIIEINKSRVAFKHYGLSPSPSDIPRFIEGARFFLKENVRAYIGLDFNAVSLADEVPDIEIRNFIKNSEQCRDDGNFDDALVQVSLAFQRILHVAQNDLFGSMPRFDKADRLFPQDSQEEARELISSFGDFWEVFCKNNAMLTLGVDRELLGEIEARRVTVNVSEGGKTLGVYRHNKTESTMENVNFLISNVTEIARRAP</sequence>
<evidence type="ECO:0000313" key="2">
    <source>
        <dbReference type="Proteomes" id="UP000469421"/>
    </source>
</evidence>
<protein>
    <recommendedName>
        <fullName evidence="3">HEPN domain-containing protein</fullName>
    </recommendedName>
</protein>
<accession>A0A6N7LSU3</accession>
<dbReference type="AlphaFoldDB" id="A0A6N7LSU3"/>
<comment type="caution">
    <text evidence="1">The sequence shown here is derived from an EMBL/GenBank/DDBJ whole genome shotgun (WGS) entry which is preliminary data.</text>
</comment>
<proteinExistence type="predicted"/>
<dbReference type="Proteomes" id="UP000469421">
    <property type="component" value="Unassembled WGS sequence"/>
</dbReference>
<dbReference type="RefSeq" id="WP_153500823.1">
    <property type="nucleotide sequence ID" value="NZ_WIRE01000001.1"/>
</dbReference>
<gene>
    <name evidence="1" type="ORF">GFN93_09415</name>
</gene>
<evidence type="ECO:0008006" key="3">
    <source>
        <dbReference type="Google" id="ProtNLM"/>
    </source>
</evidence>
<dbReference type="EMBL" id="WIRE01000001">
    <property type="protein sequence ID" value="MQX53467.1"/>
    <property type="molecule type" value="Genomic_DNA"/>
</dbReference>
<reference evidence="1 2" key="1">
    <citation type="submission" date="2019-10" db="EMBL/GenBank/DDBJ databases">
        <title>Alcanivorax sp.PA15-N-34 draft genome sequence.</title>
        <authorList>
            <person name="Liao X."/>
            <person name="Shao Z."/>
        </authorList>
    </citation>
    <scope>NUCLEOTIDE SEQUENCE [LARGE SCALE GENOMIC DNA]</scope>
    <source>
        <strain evidence="1 2">PA15-N-34</strain>
    </source>
</reference>
<keyword evidence="2" id="KW-1185">Reference proteome</keyword>
<name>A0A6N7LSU3_9GAMM</name>